<dbReference type="Gene3D" id="3.90.320.10">
    <property type="match status" value="1"/>
</dbReference>
<keyword evidence="4" id="KW-1185">Reference proteome</keyword>
<name>A0ABY9MAG9_9BURK</name>
<dbReference type="Pfam" id="PF09588">
    <property type="entry name" value="YqaJ"/>
    <property type="match status" value="1"/>
</dbReference>
<dbReference type="Proteomes" id="UP001234798">
    <property type="component" value="Plasmid unnamed"/>
</dbReference>
<reference evidence="3 4" key="1">
    <citation type="submission" date="2023-08" db="EMBL/GenBank/DDBJ databases">
        <title>Achromobacter seleniivolatilans sp. nov., isolated from seleniferous soil.</title>
        <authorList>
            <person name="Zhang S."/>
            <person name="Li K."/>
            <person name="Peng J."/>
            <person name="Zhao Q."/>
            <person name="Wang H."/>
            <person name="Guo Y."/>
        </authorList>
    </citation>
    <scope>NUCLEOTIDE SEQUENCE [LARGE SCALE GENOMIC DNA]</scope>
    <source>
        <strain evidence="3 4">R39</strain>
        <plasmid evidence="3 4">unnamed</plasmid>
    </source>
</reference>
<dbReference type="RefSeq" id="WP_306951947.1">
    <property type="nucleotide sequence ID" value="NZ_CP132977.1"/>
</dbReference>
<gene>
    <name evidence="3" type="ORF">RAS12_30575</name>
</gene>
<feature type="compositionally biased region" description="Low complexity" evidence="1">
    <location>
        <begin position="442"/>
        <end position="452"/>
    </location>
</feature>
<evidence type="ECO:0000313" key="3">
    <source>
        <dbReference type="EMBL" id="WMD23981.1"/>
    </source>
</evidence>
<dbReference type="SUPFAM" id="SSF52980">
    <property type="entry name" value="Restriction endonuclease-like"/>
    <property type="match status" value="1"/>
</dbReference>
<keyword evidence="3" id="KW-0614">Plasmid</keyword>
<sequence length="467" mass="52490">MPTSFENSDAADALKRELWAVCDSLPQRGAIDSREAGEWIEYMAHVRPKEAMWHMRRASGIGGSEIGGLVRNRWNIRADFEFSAHDWALGKLLKKLPDEGNESTYRGTVMEPVIRQMFYAQCSAERLPGEFERLKNSVGGLKWMRYSPDELCRIKHPVPMVVGGERHQLYGRYLADYKAPSLVEASDDISFQYAAQLNQGAILCEEQGIEVDGLLLVQFDYQNCALHLNALPVDRELCESIREAGDHYWGEVMQGRIPRYVVKEQRTITDDLRKAALPLVQRLALLSGVAKRASDEADAVRQSLNGLLDLSNNRLGTERLSFPELMSCSATQVIDDERLREHLPPEVIAECQVPGKAKAKSELDPDAVARVLEAAGIDLNSVMRRKLDPAKVHQVLSEHNVDPSLVITEKPVWRSATGVAQRVGDWLEDLDWFRDQARPDQPEFLPEPLEGSEPPPPILRPVDRDAG</sequence>
<accession>A0ABY9MAG9</accession>
<evidence type="ECO:0000259" key="2">
    <source>
        <dbReference type="Pfam" id="PF09588"/>
    </source>
</evidence>
<dbReference type="EMBL" id="CP132977">
    <property type="protein sequence ID" value="WMD23981.1"/>
    <property type="molecule type" value="Genomic_DNA"/>
</dbReference>
<dbReference type="InterPro" id="IPR019080">
    <property type="entry name" value="YqaJ_viral_recombinase"/>
</dbReference>
<feature type="domain" description="YqaJ viral recombinase" evidence="2">
    <location>
        <begin position="53"/>
        <end position="154"/>
    </location>
</feature>
<proteinExistence type="predicted"/>
<organism evidence="3 4">
    <name type="scientific">Achromobacter seleniivolatilans</name>
    <dbReference type="NCBI Taxonomy" id="3047478"/>
    <lineage>
        <taxon>Bacteria</taxon>
        <taxon>Pseudomonadati</taxon>
        <taxon>Pseudomonadota</taxon>
        <taxon>Betaproteobacteria</taxon>
        <taxon>Burkholderiales</taxon>
        <taxon>Alcaligenaceae</taxon>
        <taxon>Achromobacter</taxon>
    </lineage>
</organism>
<protein>
    <recommendedName>
        <fullName evidence="2">YqaJ viral recombinase domain-containing protein</fullName>
    </recommendedName>
</protein>
<evidence type="ECO:0000256" key="1">
    <source>
        <dbReference type="SAM" id="MobiDB-lite"/>
    </source>
</evidence>
<evidence type="ECO:0000313" key="4">
    <source>
        <dbReference type="Proteomes" id="UP001234798"/>
    </source>
</evidence>
<feature type="region of interest" description="Disordered" evidence="1">
    <location>
        <begin position="437"/>
        <end position="467"/>
    </location>
</feature>
<dbReference type="InterPro" id="IPR011335">
    <property type="entry name" value="Restrct_endonuc-II-like"/>
</dbReference>
<dbReference type="InterPro" id="IPR011604">
    <property type="entry name" value="PDDEXK-like_dom_sf"/>
</dbReference>
<geneLocation type="plasmid" evidence="3 4">
    <name>unnamed</name>
</geneLocation>